<dbReference type="Proteomes" id="UP000078492">
    <property type="component" value="Unassembled WGS sequence"/>
</dbReference>
<evidence type="ECO:0000313" key="3">
    <source>
        <dbReference type="Proteomes" id="UP000078492"/>
    </source>
</evidence>
<organism evidence="2 3">
    <name type="scientific">Trachymyrmex cornetzi</name>
    <dbReference type="NCBI Taxonomy" id="471704"/>
    <lineage>
        <taxon>Eukaryota</taxon>
        <taxon>Metazoa</taxon>
        <taxon>Ecdysozoa</taxon>
        <taxon>Arthropoda</taxon>
        <taxon>Hexapoda</taxon>
        <taxon>Insecta</taxon>
        <taxon>Pterygota</taxon>
        <taxon>Neoptera</taxon>
        <taxon>Endopterygota</taxon>
        <taxon>Hymenoptera</taxon>
        <taxon>Apocrita</taxon>
        <taxon>Aculeata</taxon>
        <taxon>Formicoidea</taxon>
        <taxon>Formicidae</taxon>
        <taxon>Myrmicinae</taxon>
        <taxon>Trachymyrmex</taxon>
    </lineage>
</organism>
<dbReference type="EMBL" id="KQ981015">
    <property type="protein sequence ID" value="KYN10278.1"/>
    <property type="molecule type" value="Genomic_DNA"/>
</dbReference>
<sequence length="254" mass="29500">PCSSGRYLNFNSNHPLDHKRGVIIGQLDRIIFLSHPKFHTRNIEMMINNFLNNGYPLDFLFSTINKRIDTLSSRKNVYSNACSYQNSNSVNFDNFFIVPYIKDVSEKFKPVAKKNNLKVAFKPMNKLNTIIKTGKDRLKTIEHSNAVYRIDCLDCDASYVGQTKRKVATRISEHKSCARKSSNLHNVVAEHQVQLDHKFDWDNIKVLDIEPFFHKRLTSEMIYIKKQINGINKQNDTEKFPEIYLPLLNTSVKS</sequence>
<dbReference type="PANTHER" id="PTHR21301">
    <property type="entry name" value="REVERSE TRANSCRIPTASE"/>
    <property type="match status" value="1"/>
</dbReference>
<dbReference type="CDD" id="cd10442">
    <property type="entry name" value="GIY-YIG_PLEs"/>
    <property type="match status" value="1"/>
</dbReference>
<dbReference type="Pfam" id="PF26215">
    <property type="entry name" value="HTH_animal"/>
    <property type="match status" value="1"/>
</dbReference>
<proteinExistence type="predicted"/>
<protein>
    <recommendedName>
        <fullName evidence="1">Helix-turn-helix domain-containing protein</fullName>
    </recommendedName>
</protein>
<evidence type="ECO:0000313" key="2">
    <source>
        <dbReference type="EMBL" id="KYN10278.1"/>
    </source>
</evidence>
<reference evidence="2 3" key="1">
    <citation type="submission" date="2015-09" db="EMBL/GenBank/DDBJ databases">
        <title>Trachymyrmex cornetzi WGS genome.</title>
        <authorList>
            <person name="Nygaard S."/>
            <person name="Hu H."/>
            <person name="Boomsma J."/>
            <person name="Zhang G."/>
        </authorList>
    </citation>
    <scope>NUCLEOTIDE SEQUENCE [LARGE SCALE GENOMIC DNA]</scope>
    <source>
        <strain evidence="2">Tcor2-1</strain>
        <tissue evidence="2">Whole body</tissue>
    </source>
</reference>
<name>A0A151ITH5_9HYME</name>
<dbReference type="STRING" id="471704.A0A151ITH5"/>
<accession>A0A151ITH5</accession>
<keyword evidence="3" id="KW-1185">Reference proteome</keyword>
<dbReference type="InterPro" id="IPR058912">
    <property type="entry name" value="HTH_animal"/>
</dbReference>
<feature type="non-terminal residue" evidence="2">
    <location>
        <position position="1"/>
    </location>
</feature>
<evidence type="ECO:0000259" key="1">
    <source>
        <dbReference type="Pfam" id="PF26215"/>
    </source>
</evidence>
<gene>
    <name evidence="2" type="ORF">ALC57_17593</name>
</gene>
<dbReference type="Gene3D" id="3.40.1440.10">
    <property type="entry name" value="GIY-YIG endonuclease"/>
    <property type="match status" value="1"/>
</dbReference>
<dbReference type="InterPro" id="IPR035901">
    <property type="entry name" value="GIY-YIG_endonuc_sf"/>
</dbReference>
<feature type="domain" description="Helix-turn-helix" evidence="1">
    <location>
        <begin position="6"/>
        <end position="65"/>
    </location>
</feature>
<dbReference type="AlphaFoldDB" id="A0A151ITH5"/>
<dbReference type="PANTHER" id="PTHR21301:SF10">
    <property type="entry name" value="REVERSE TRANSCRIPTASE DOMAIN-CONTAINING PROTEIN"/>
    <property type="match status" value="1"/>
</dbReference>